<feature type="domain" description="Response regulatory" evidence="3">
    <location>
        <begin position="104"/>
        <end position="221"/>
    </location>
</feature>
<dbReference type="Pfam" id="PF00072">
    <property type="entry name" value="Response_reg"/>
    <property type="match status" value="1"/>
</dbReference>
<evidence type="ECO:0000313" key="5">
    <source>
        <dbReference type="Proteomes" id="UP001225596"/>
    </source>
</evidence>
<feature type="modified residue" description="4-aspartylphosphate" evidence="2">
    <location>
        <position position="153"/>
    </location>
</feature>
<dbReference type="Proteomes" id="UP001225596">
    <property type="component" value="Unassembled WGS sequence"/>
</dbReference>
<evidence type="ECO:0000256" key="2">
    <source>
        <dbReference type="PROSITE-ProRule" id="PRU00169"/>
    </source>
</evidence>
<comment type="caution">
    <text evidence="4">The sequence shown here is derived from an EMBL/GenBank/DDBJ whole genome shotgun (WGS) entry which is preliminary data.</text>
</comment>
<sequence>MLKFLSEKKLRKVLNDNTNVLGIWRSAAEWMATDWFPRMKDAGMESFAWVYSSSRLSQISTDDTLTMMDAGKYGIKLFYDKAEAQAWLDSAAPSATPAETGKPRVLVIEDNRDFSILFSDMLKIMGCETEVTYTAESGLNYAKSAKPDMIFCDLSLPGNMDGFAFAEAVRSVPELQYVPLIAVSGRTAPEDQERAFAAGFHRVFPKPVKFGHVSKALEEFSQGRFFQP</sequence>
<proteinExistence type="predicted"/>
<keyword evidence="5" id="KW-1185">Reference proteome</keyword>
<accession>A0ABU1BV29</accession>
<keyword evidence="1 2" id="KW-0597">Phosphoprotein</keyword>
<dbReference type="SUPFAM" id="SSF52172">
    <property type="entry name" value="CheY-like"/>
    <property type="match status" value="1"/>
</dbReference>
<dbReference type="SMART" id="SM00448">
    <property type="entry name" value="REC"/>
    <property type="match status" value="1"/>
</dbReference>
<organism evidence="4 5">
    <name type="scientific">Keguizhuia sedimenti</name>
    <dbReference type="NCBI Taxonomy" id="3064264"/>
    <lineage>
        <taxon>Bacteria</taxon>
        <taxon>Pseudomonadati</taxon>
        <taxon>Pseudomonadota</taxon>
        <taxon>Betaproteobacteria</taxon>
        <taxon>Burkholderiales</taxon>
        <taxon>Oxalobacteraceae</taxon>
        <taxon>Keguizhuia</taxon>
    </lineage>
</organism>
<reference evidence="4 5" key="1">
    <citation type="submission" date="2023-08" db="EMBL/GenBank/DDBJ databases">
        <title>Oxalobacteraceae gen .nov., isolated from river sludge outside the plant.</title>
        <authorList>
            <person name="Zhao S.Y."/>
        </authorList>
    </citation>
    <scope>NUCLEOTIDE SEQUENCE [LARGE SCALE GENOMIC DNA]</scope>
    <source>
        <strain evidence="4 5">R-40</strain>
    </source>
</reference>
<dbReference type="PROSITE" id="PS50110">
    <property type="entry name" value="RESPONSE_REGULATORY"/>
    <property type="match status" value="1"/>
</dbReference>
<protein>
    <submittedName>
        <fullName evidence="4">Response regulator</fullName>
    </submittedName>
</protein>
<name>A0ABU1BV29_9BURK</name>
<dbReference type="EMBL" id="JAUYVH010000014">
    <property type="protein sequence ID" value="MDQ9171934.1"/>
    <property type="molecule type" value="Genomic_DNA"/>
</dbReference>
<gene>
    <name evidence="4" type="ORF">Q8A64_16085</name>
</gene>
<dbReference type="RefSeq" id="WP_338437915.1">
    <property type="nucleotide sequence ID" value="NZ_JAUYVH010000014.1"/>
</dbReference>
<dbReference type="Gene3D" id="3.40.50.2300">
    <property type="match status" value="1"/>
</dbReference>
<dbReference type="InterPro" id="IPR050595">
    <property type="entry name" value="Bact_response_regulator"/>
</dbReference>
<dbReference type="PANTHER" id="PTHR44591">
    <property type="entry name" value="STRESS RESPONSE REGULATOR PROTEIN 1"/>
    <property type="match status" value="1"/>
</dbReference>
<dbReference type="PANTHER" id="PTHR44591:SF23">
    <property type="entry name" value="CHEY SUBFAMILY"/>
    <property type="match status" value="1"/>
</dbReference>
<evidence type="ECO:0000259" key="3">
    <source>
        <dbReference type="PROSITE" id="PS50110"/>
    </source>
</evidence>
<dbReference type="InterPro" id="IPR011006">
    <property type="entry name" value="CheY-like_superfamily"/>
</dbReference>
<evidence type="ECO:0000256" key="1">
    <source>
        <dbReference type="ARBA" id="ARBA00022553"/>
    </source>
</evidence>
<dbReference type="InterPro" id="IPR001789">
    <property type="entry name" value="Sig_transdc_resp-reg_receiver"/>
</dbReference>
<evidence type="ECO:0000313" key="4">
    <source>
        <dbReference type="EMBL" id="MDQ9171934.1"/>
    </source>
</evidence>